<dbReference type="GO" id="GO:1990961">
    <property type="term" value="P:xenobiotic detoxification by transmembrane export across the plasma membrane"/>
    <property type="evidence" value="ECO:0007669"/>
    <property type="project" value="InterPro"/>
</dbReference>
<dbReference type="GO" id="GO:0016020">
    <property type="term" value="C:membrane"/>
    <property type="evidence" value="ECO:0007669"/>
    <property type="project" value="UniProtKB-SubCell"/>
</dbReference>
<evidence type="ECO:0000313" key="7">
    <source>
        <dbReference type="EMBL" id="ORZ16263.1"/>
    </source>
</evidence>
<feature type="transmembrane region" description="Helical" evidence="6">
    <location>
        <begin position="236"/>
        <end position="254"/>
    </location>
</feature>
<keyword evidence="8" id="KW-1185">Reference proteome</keyword>
<feature type="transmembrane region" description="Helical" evidence="6">
    <location>
        <begin position="352"/>
        <end position="374"/>
    </location>
</feature>
<keyword evidence="4 6" id="KW-1133">Transmembrane helix</keyword>
<feature type="transmembrane region" description="Helical" evidence="6">
    <location>
        <begin position="134"/>
        <end position="151"/>
    </location>
</feature>
<dbReference type="InterPro" id="IPR002528">
    <property type="entry name" value="MATE_fam"/>
</dbReference>
<evidence type="ECO:0000256" key="5">
    <source>
        <dbReference type="ARBA" id="ARBA00023136"/>
    </source>
</evidence>
<feature type="transmembrane region" description="Helical" evidence="6">
    <location>
        <begin position="52"/>
        <end position="76"/>
    </location>
</feature>
<keyword evidence="3 6" id="KW-0812">Transmembrane</keyword>
<dbReference type="Pfam" id="PF01554">
    <property type="entry name" value="MatE"/>
    <property type="match status" value="2"/>
</dbReference>
<evidence type="ECO:0000256" key="4">
    <source>
        <dbReference type="ARBA" id="ARBA00022989"/>
    </source>
</evidence>
<feature type="transmembrane region" description="Helical" evidence="6">
    <location>
        <begin position="311"/>
        <end position="332"/>
    </location>
</feature>
<proteinExistence type="inferred from homology"/>
<dbReference type="NCBIfam" id="TIGR00797">
    <property type="entry name" value="matE"/>
    <property type="match status" value="1"/>
</dbReference>
<dbReference type="EMBL" id="MCGE01000011">
    <property type="protein sequence ID" value="ORZ16263.1"/>
    <property type="molecule type" value="Genomic_DNA"/>
</dbReference>
<dbReference type="AlphaFoldDB" id="A0A1X2IGU9"/>
<feature type="transmembrane region" description="Helical" evidence="6">
    <location>
        <begin position="21"/>
        <end position="40"/>
    </location>
</feature>
<dbReference type="GO" id="GO:0042910">
    <property type="term" value="F:xenobiotic transmembrane transporter activity"/>
    <property type="evidence" value="ECO:0007669"/>
    <property type="project" value="InterPro"/>
</dbReference>
<evidence type="ECO:0000256" key="6">
    <source>
        <dbReference type="SAM" id="Phobius"/>
    </source>
</evidence>
<evidence type="ECO:0000256" key="2">
    <source>
        <dbReference type="ARBA" id="ARBA00010199"/>
    </source>
</evidence>
<comment type="caution">
    <text evidence="7">The sequence shown here is derived from an EMBL/GenBank/DDBJ whole genome shotgun (WGS) entry which is preliminary data.</text>
</comment>
<evidence type="ECO:0000313" key="8">
    <source>
        <dbReference type="Proteomes" id="UP000193560"/>
    </source>
</evidence>
<dbReference type="InterPro" id="IPR045069">
    <property type="entry name" value="MATE_euk"/>
</dbReference>
<feature type="transmembrane region" description="Helical" evidence="6">
    <location>
        <begin position="97"/>
        <end position="114"/>
    </location>
</feature>
<dbReference type="Proteomes" id="UP000193560">
    <property type="component" value="Unassembled WGS sequence"/>
</dbReference>
<name>A0A1X2IGU9_9FUNG</name>
<comment type="similarity">
    <text evidence="2">Belongs to the multi antimicrobial extrusion (MATE) (TC 2.A.66.1) family.</text>
</comment>
<dbReference type="PANTHER" id="PTHR11206">
    <property type="entry name" value="MULTIDRUG RESISTANCE PROTEIN"/>
    <property type="match status" value="1"/>
</dbReference>
<protein>
    <submittedName>
        <fullName evidence="7">Mate-domain-containing protein</fullName>
    </submittedName>
</protein>
<feature type="transmembrane region" description="Helical" evidence="6">
    <location>
        <begin position="163"/>
        <end position="183"/>
    </location>
</feature>
<evidence type="ECO:0000256" key="1">
    <source>
        <dbReference type="ARBA" id="ARBA00004141"/>
    </source>
</evidence>
<feature type="transmembrane region" description="Helical" evidence="6">
    <location>
        <begin position="406"/>
        <end position="426"/>
    </location>
</feature>
<feature type="transmembrane region" description="Helical" evidence="6">
    <location>
        <begin position="274"/>
        <end position="299"/>
    </location>
</feature>
<dbReference type="GO" id="GO:0015297">
    <property type="term" value="F:antiporter activity"/>
    <property type="evidence" value="ECO:0007669"/>
    <property type="project" value="InterPro"/>
</dbReference>
<dbReference type="OrthoDB" id="2126698at2759"/>
<reference evidence="7 8" key="1">
    <citation type="submission" date="2016-07" db="EMBL/GenBank/DDBJ databases">
        <title>Pervasive Adenine N6-methylation of Active Genes in Fungi.</title>
        <authorList>
            <consortium name="DOE Joint Genome Institute"/>
            <person name="Mondo S.J."/>
            <person name="Dannebaum R.O."/>
            <person name="Kuo R.C."/>
            <person name="Labutti K."/>
            <person name="Haridas S."/>
            <person name="Kuo A."/>
            <person name="Salamov A."/>
            <person name="Ahrendt S.R."/>
            <person name="Lipzen A."/>
            <person name="Sullivan W."/>
            <person name="Andreopoulos W.B."/>
            <person name="Clum A."/>
            <person name="Lindquist E."/>
            <person name="Daum C."/>
            <person name="Ramamoorthy G.K."/>
            <person name="Gryganskyi A."/>
            <person name="Culley D."/>
            <person name="Magnuson J.K."/>
            <person name="James T.Y."/>
            <person name="O'Malley M.A."/>
            <person name="Stajich J.E."/>
            <person name="Spatafora J.W."/>
            <person name="Visel A."/>
            <person name="Grigoriev I.V."/>
        </authorList>
    </citation>
    <scope>NUCLEOTIDE SEQUENCE [LARGE SCALE GENOMIC DNA]</scope>
    <source>
        <strain evidence="7 8">NRRL 1336</strain>
    </source>
</reference>
<evidence type="ECO:0000256" key="3">
    <source>
        <dbReference type="ARBA" id="ARBA00022692"/>
    </source>
</evidence>
<sequence>MIYKTDGLQELKAIYKFVWPLMVTYLLGTGLKLVDVWFYGKLGPKVMAATSLGSLFVTICGLALGNGMVTAIDTLVSQAFTGAHNSWTLGVILQRSIIIMGFFSLPVSFVWYYAENIMVMMGQDPQLATLAQVYINWAIPVLFPILISTAVRRFLQAIGKMHVTMYMILVLFPLNFLVDYVILEKLDLGMQGVAIQNFCFHLTVLIIYTSFLYFGTDFKNKYWPGWTQDACRQWKTFLKLGVPGMLSVSTDWAFEVCALVTGVLGETSLAAQSIVLSVNSFLLMIPYALSGALTVRLGHHIGANQPKKAKLCVILSIIVGFCLVSINAMIMFGFRQPIARHFTKDDLVTEVVMTLITVVSPCHFGNGIILSGVLNAFGKQYVVATLNLTSYYMIGLPFGIWLTFSYGWGLLGVWSGVVIAGLIKVIGEAWYLVRYIDWQEECNMAMKRIEDQELPL</sequence>
<gene>
    <name evidence="7" type="ORF">BCR42DRAFT_327016</name>
</gene>
<dbReference type="CDD" id="cd13132">
    <property type="entry name" value="MATE_eukaryotic"/>
    <property type="match status" value="1"/>
</dbReference>
<comment type="subcellular location">
    <subcellularLocation>
        <location evidence="1">Membrane</location>
        <topology evidence="1">Multi-pass membrane protein</topology>
    </subcellularLocation>
</comment>
<dbReference type="STRING" id="90262.A0A1X2IGU9"/>
<feature type="transmembrane region" description="Helical" evidence="6">
    <location>
        <begin position="195"/>
        <end position="215"/>
    </location>
</feature>
<accession>A0A1X2IGU9</accession>
<keyword evidence="5 6" id="KW-0472">Membrane</keyword>
<feature type="transmembrane region" description="Helical" evidence="6">
    <location>
        <begin position="381"/>
        <end position="400"/>
    </location>
</feature>
<organism evidence="7 8">
    <name type="scientific">Absidia repens</name>
    <dbReference type="NCBI Taxonomy" id="90262"/>
    <lineage>
        <taxon>Eukaryota</taxon>
        <taxon>Fungi</taxon>
        <taxon>Fungi incertae sedis</taxon>
        <taxon>Mucoromycota</taxon>
        <taxon>Mucoromycotina</taxon>
        <taxon>Mucoromycetes</taxon>
        <taxon>Mucorales</taxon>
        <taxon>Cunninghamellaceae</taxon>
        <taxon>Absidia</taxon>
    </lineage>
</organism>